<keyword evidence="3" id="KW-0547">Nucleotide-binding</keyword>
<keyword evidence="2 7" id="KW-0812">Transmembrane</keyword>
<dbReference type="InterPro" id="IPR017871">
    <property type="entry name" value="ABC_transporter-like_CS"/>
</dbReference>
<evidence type="ECO:0000256" key="7">
    <source>
        <dbReference type="SAM" id="Phobius"/>
    </source>
</evidence>
<organism evidence="10 11">
    <name type="scientific">Chitinophaga niastensis</name>
    <dbReference type="NCBI Taxonomy" id="536980"/>
    <lineage>
        <taxon>Bacteria</taxon>
        <taxon>Pseudomonadati</taxon>
        <taxon>Bacteroidota</taxon>
        <taxon>Chitinophagia</taxon>
        <taxon>Chitinophagales</taxon>
        <taxon>Chitinophagaceae</taxon>
        <taxon>Chitinophaga</taxon>
    </lineage>
</organism>
<feature type="transmembrane region" description="Helical" evidence="7">
    <location>
        <begin position="172"/>
        <end position="190"/>
    </location>
</feature>
<dbReference type="SUPFAM" id="SSF90123">
    <property type="entry name" value="ABC transporter transmembrane region"/>
    <property type="match status" value="1"/>
</dbReference>
<dbReference type="PROSITE" id="PS00211">
    <property type="entry name" value="ABC_TRANSPORTER_1"/>
    <property type="match status" value="1"/>
</dbReference>
<dbReference type="PANTHER" id="PTHR43394">
    <property type="entry name" value="ATP-DEPENDENT PERMEASE MDL1, MITOCHONDRIAL"/>
    <property type="match status" value="1"/>
</dbReference>
<dbReference type="InterPro" id="IPR003439">
    <property type="entry name" value="ABC_transporter-like_ATP-bd"/>
</dbReference>
<dbReference type="GO" id="GO:0005524">
    <property type="term" value="F:ATP binding"/>
    <property type="evidence" value="ECO:0007669"/>
    <property type="project" value="UniProtKB-KW"/>
</dbReference>
<dbReference type="Pfam" id="PF00664">
    <property type="entry name" value="ABC_membrane"/>
    <property type="match status" value="1"/>
</dbReference>
<dbReference type="GO" id="GO:0016887">
    <property type="term" value="F:ATP hydrolysis activity"/>
    <property type="evidence" value="ECO:0007669"/>
    <property type="project" value="InterPro"/>
</dbReference>
<keyword evidence="4 10" id="KW-0067">ATP-binding</keyword>
<dbReference type="AlphaFoldDB" id="A0A2P8HTX7"/>
<evidence type="ECO:0000313" key="11">
    <source>
        <dbReference type="Proteomes" id="UP000240971"/>
    </source>
</evidence>
<feature type="transmembrane region" description="Helical" evidence="7">
    <location>
        <begin position="196"/>
        <end position="213"/>
    </location>
</feature>
<dbReference type="Gene3D" id="3.40.50.300">
    <property type="entry name" value="P-loop containing nucleotide triphosphate hydrolases"/>
    <property type="match status" value="1"/>
</dbReference>
<evidence type="ECO:0000256" key="1">
    <source>
        <dbReference type="ARBA" id="ARBA00004651"/>
    </source>
</evidence>
<dbReference type="PROSITE" id="PS50929">
    <property type="entry name" value="ABC_TM1F"/>
    <property type="match status" value="1"/>
</dbReference>
<evidence type="ECO:0000259" key="9">
    <source>
        <dbReference type="PROSITE" id="PS50929"/>
    </source>
</evidence>
<evidence type="ECO:0000256" key="5">
    <source>
        <dbReference type="ARBA" id="ARBA00022989"/>
    </source>
</evidence>
<evidence type="ECO:0000259" key="8">
    <source>
        <dbReference type="PROSITE" id="PS50893"/>
    </source>
</evidence>
<feature type="transmembrane region" description="Helical" evidence="7">
    <location>
        <begin position="277"/>
        <end position="296"/>
    </location>
</feature>
<dbReference type="GO" id="GO:0015421">
    <property type="term" value="F:ABC-type oligopeptide transporter activity"/>
    <property type="evidence" value="ECO:0007669"/>
    <property type="project" value="TreeGrafter"/>
</dbReference>
<dbReference type="Pfam" id="PF00005">
    <property type="entry name" value="ABC_tran"/>
    <property type="match status" value="1"/>
</dbReference>
<comment type="subcellular location">
    <subcellularLocation>
        <location evidence="1">Cell membrane</location>
        <topology evidence="1">Multi-pass membrane protein</topology>
    </subcellularLocation>
</comment>
<dbReference type="EMBL" id="PYAW01000001">
    <property type="protein sequence ID" value="PSL49681.1"/>
    <property type="molecule type" value="Genomic_DNA"/>
</dbReference>
<dbReference type="Gene3D" id="1.20.1560.10">
    <property type="entry name" value="ABC transporter type 1, transmembrane domain"/>
    <property type="match status" value="1"/>
</dbReference>
<dbReference type="SMART" id="SM00382">
    <property type="entry name" value="AAA"/>
    <property type="match status" value="1"/>
</dbReference>
<dbReference type="InterPro" id="IPR039421">
    <property type="entry name" value="Type_1_exporter"/>
</dbReference>
<dbReference type="PROSITE" id="PS50893">
    <property type="entry name" value="ABC_TRANSPORTER_2"/>
    <property type="match status" value="1"/>
</dbReference>
<feature type="domain" description="ABC transporter" evidence="8">
    <location>
        <begin position="373"/>
        <end position="606"/>
    </location>
</feature>
<sequence>MKTIKRLLKFATPLHHYIPEYVIYTIIGIVFGMVNFAMLIPLLNVIFDQVGTVEKVLKQPHFSLSISYFVDLFKYHFNNYITTNGSKQGALYFVCAIIGVSVVIANMGRYLSTRVITRLKMTMLSRLRTNLYNKFTEQSLGFYSQNQKGDLLSTMANDVQEVEGSVVNSIQILLRDPFIIIAYFAALFYLSAKLTLFTIVFFPISGVLISYISKKLKQKGWYSQELLGKILNVTEETLGGIRIIQSFTGEKFMQKKFGDVNHRFVSMSKAMFNQRELASPVSEILGVIVVIVLLIYGGTLVLNGSDLLTGATFMAYLVFYSQIMQPAKNISTAITTMQRGIVASERIFNVLDTPVAVTEKPDAKSVSQFNASVQYENVSFKYEQQYVLKHINLNIQKGQMVALVGRSGAGKSTMADILPRFYDVSEGAIRIDGNDIRDLKLGDLRGLIGVVSQEAILFNDTVFNNIAFGYPDANKEAVITAAKIANAHEFIEQLENGYETSIGDRGLKLSGGQRQRLTIARAIFKNPPILILDEATSALDTESEKLVQGALDKLMQNRTTIVIAHRLSTIQHANEIIVMDQGEIKERGTHEHLLAQNGIYHKLVEMQEFK</sequence>
<dbReference type="InterPro" id="IPR036640">
    <property type="entry name" value="ABC1_TM_sf"/>
</dbReference>
<evidence type="ECO:0000256" key="2">
    <source>
        <dbReference type="ARBA" id="ARBA00022692"/>
    </source>
</evidence>
<dbReference type="FunFam" id="3.40.50.300:FF:000218">
    <property type="entry name" value="Multidrug ABC transporter ATP-binding protein"/>
    <property type="match status" value="1"/>
</dbReference>
<proteinExistence type="predicted"/>
<dbReference type="PANTHER" id="PTHR43394:SF1">
    <property type="entry name" value="ATP-BINDING CASSETTE SUB-FAMILY B MEMBER 10, MITOCHONDRIAL"/>
    <property type="match status" value="1"/>
</dbReference>
<dbReference type="GO" id="GO:0005886">
    <property type="term" value="C:plasma membrane"/>
    <property type="evidence" value="ECO:0007669"/>
    <property type="project" value="UniProtKB-SubCell"/>
</dbReference>
<feature type="transmembrane region" description="Helical" evidence="7">
    <location>
        <begin position="90"/>
        <end position="111"/>
    </location>
</feature>
<keyword evidence="5 7" id="KW-1133">Transmembrane helix</keyword>
<comment type="caution">
    <text evidence="10">The sequence shown here is derived from an EMBL/GenBank/DDBJ whole genome shotgun (WGS) entry which is preliminary data.</text>
</comment>
<accession>A0A2P8HTX7</accession>
<dbReference type="RefSeq" id="WP_106526900.1">
    <property type="nucleotide sequence ID" value="NZ_PYAW01000001.1"/>
</dbReference>
<dbReference type="InterPro" id="IPR011527">
    <property type="entry name" value="ABC1_TM_dom"/>
</dbReference>
<name>A0A2P8HTX7_CHINA</name>
<dbReference type="CDD" id="cd03251">
    <property type="entry name" value="ABCC_MsbA"/>
    <property type="match status" value="1"/>
</dbReference>
<dbReference type="OrthoDB" id="9780296at2"/>
<keyword evidence="6 7" id="KW-0472">Membrane</keyword>
<feature type="domain" description="ABC transmembrane type-1" evidence="9">
    <location>
        <begin position="62"/>
        <end position="339"/>
    </location>
</feature>
<evidence type="ECO:0000256" key="6">
    <source>
        <dbReference type="ARBA" id="ARBA00023136"/>
    </source>
</evidence>
<evidence type="ECO:0000256" key="3">
    <source>
        <dbReference type="ARBA" id="ARBA00022741"/>
    </source>
</evidence>
<keyword evidence="11" id="KW-1185">Reference proteome</keyword>
<feature type="transmembrane region" description="Helical" evidence="7">
    <location>
        <begin position="21"/>
        <end position="47"/>
    </location>
</feature>
<dbReference type="InterPro" id="IPR027417">
    <property type="entry name" value="P-loop_NTPase"/>
</dbReference>
<gene>
    <name evidence="10" type="ORF">CLV51_1011016</name>
</gene>
<evidence type="ECO:0000256" key="4">
    <source>
        <dbReference type="ARBA" id="ARBA00022840"/>
    </source>
</evidence>
<dbReference type="InterPro" id="IPR003593">
    <property type="entry name" value="AAA+_ATPase"/>
</dbReference>
<dbReference type="SUPFAM" id="SSF52540">
    <property type="entry name" value="P-loop containing nucleoside triphosphate hydrolases"/>
    <property type="match status" value="1"/>
</dbReference>
<protein>
    <submittedName>
        <fullName evidence="10">ATP-binding cassette, subfamily B, MsbA</fullName>
    </submittedName>
</protein>
<reference evidence="10 11" key="1">
    <citation type="submission" date="2018-03" db="EMBL/GenBank/DDBJ databases">
        <title>Genomic Encyclopedia of Archaeal and Bacterial Type Strains, Phase II (KMG-II): from individual species to whole genera.</title>
        <authorList>
            <person name="Goeker M."/>
        </authorList>
    </citation>
    <scope>NUCLEOTIDE SEQUENCE [LARGE SCALE GENOMIC DNA]</scope>
    <source>
        <strain evidence="10 11">DSM 24859</strain>
    </source>
</reference>
<dbReference type="Proteomes" id="UP000240971">
    <property type="component" value="Unassembled WGS sequence"/>
</dbReference>
<evidence type="ECO:0000313" key="10">
    <source>
        <dbReference type="EMBL" id="PSL49681.1"/>
    </source>
</evidence>
<dbReference type="CDD" id="cd18552">
    <property type="entry name" value="ABC_6TM_MsbA_like"/>
    <property type="match status" value="1"/>
</dbReference>